<evidence type="ECO:0000313" key="2">
    <source>
        <dbReference type="Proteomes" id="UP000187181"/>
    </source>
</evidence>
<evidence type="ECO:0008006" key="3">
    <source>
        <dbReference type="Google" id="ProtNLM"/>
    </source>
</evidence>
<accession>A0A1R3XS21</accession>
<evidence type="ECO:0000313" key="1">
    <source>
        <dbReference type="EMBL" id="SIT93822.1"/>
    </source>
</evidence>
<protein>
    <recommendedName>
        <fullName evidence="3">dTDP-4-amino-4,6-dideoxygalactose transaminase</fullName>
    </recommendedName>
</protein>
<sequence>MSSSDAIGGYFELELPGGKEFYSNLTKVNSGRNALEYILLAQGYKKVYVPYFTCDVVLEPFHKHEISYEFYHIDKQLEIQDIPLLGNDEAVLYTNYFGLKSSYVHELSSRVPRLIIDNAQAFYSSPLKGVDTFYSPRKFFGLPDGGYVSTAASLDLVLQKDRSAKRCSHLLLRLDEGAEAGFNDYRENDKSLSNLPIMQMSSLTQSLLEGIEYDFIRGRRTENFMLLHERLKSFNQLEWIDGAIIDGPMVYPFYDSSGGLRQWLIGKKIFTATHWPNVLIDNEEDSLEYRLAVNVVNLPIDQRYGKDSIGRIINYVLEYYGIQN</sequence>
<dbReference type="InterPro" id="IPR015424">
    <property type="entry name" value="PyrdxlP-dep_Trfase"/>
</dbReference>
<reference evidence="2" key="1">
    <citation type="submission" date="2017-01" db="EMBL/GenBank/DDBJ databases">
        <authorList>
            <person name="Varghese N."/>
            <person name="Submissions S."/>
        </authorList>
    </citation>
    <scope>NUCLEOTIDE SEQUENCE [LARGE SCALE GENOMIC DNA]</scope>
    <source>
        <strain evidence="2">LP100</strain>
    </source>
</reference>
<dbReference type="RefSeq" id="WP_076670952.1">
    <property type="nucleotide sequence ID" value="NZ_FTPP01000003.1"/>
</dbReference>
<dbReference type="AlphaFoldDB" id="A0A1R3XS21"/>
<name>A0A1R3XS21_9BACT</name>
<dbReference type="Proteomes" id="UP000187181">
    <property type="component" value="Unassembled WGS sequence"/>
</dbReference>
<organism evidence="1 2">
    <name type="scientific">Pontibacter indicus</name>
    <dbReference type="NCBI Taxonomy" id="1317125"/>
    <lineage>
        <taxon>Bacteria</taxon>
        <taxon>Pseudomonadati</taxon>
        <taxon>Bacteroidota</taxon>
        <taxon>Cytophagia</taxon>
        <taxon>Cytophagales</taxon>
        <taxon>Hymenobacteraceae</taxon>
        <taxon>Pontibacter</taxon>
    </lineage>
</organism>
<keyword evidence="2" id="KW-1185">Reference proteome</keyword>
<dbReference type="OrthoDB" id="8955051at2"/>
<dbReference type="EMBL" id="FTPP01000003">
    <property type="protein sequence ID" value="SIT93822.1"/>
    <property type="molecule type" value="Genomic_DNA"/>
</dbReference>
<dbReference type="STRING" id="1317125.SAMN05444128_3234"/>
<gene>
    <name evidence="1" type="ORF">SAMN05444128_3234</name>
</gene>
<dbReference type="SUPFAM" id="SSF53383">
    <property type="entry name" value="PLP-dependent transferases"/>
    <property type="match status" value="1"/>
</dbReference>
<proteinExistence type="predicted"/>